<dbReference type="InterPro" id="IPR036388">
    <property type="entry name" value="WH-like_DNA-bd_sf"/>
</dbReference>
<dbReference type="PROSITE" id="PS50995">
    <property type="entry name" value="HTH_MARR_2"/>
    <property type="match status" value="1"/>
</dbReference>
<dbReference type="InterPro" id="IPR039422">
    <property type="entry name" value="MarR/SlyA-like"/>
</dbReference>
<dbReference type="KEGG" id="noy:EXE57_13340"/>
<dbReference type="SUPFAM" id="SSF46785">
    <property type="entry name" value="Winged helix' DNA-binding domain"/>
    <property type="match status" value="1"/>
</dbReference>
<evidence type="ECO:0000313" key="5">
    <source>
        <dbReference type="EMBL" id="QBR94500.1"/>
    </source>
</evidence>
<evidence type="ECO:0000313" key="6">
    <source>
        <dbReference type="Proteomes" id="UP000294894"/>
    </source>
</evidence>
<evidence type="ECO:0000256" key="1">
    <source>
        <dbReference type="ARBA" id="ARBA00023015"/>
    </source>
</evidence>
<organism evidence="5 6">
    <name type="scientific">Nocardioides euryhalodurans</name>
    <dbReference type="NCBI Taxonomy" id="2518370"/>
    <lineage>
        <taxon>Bacteria</taxon>
        <taxon>Bacillati</taxon>
        <taxon>Actinomycetota</taxon>
        <taxon>Actinomycetes</taxon>
        <taxon>Propionibacteriales</taxon>
        <taxon>Nocardioidaceae</taxon>
        <taxon>Nocardioides</taxon>
    </lineage>
</organism>
<evidence type="ECO:0000259" key="4">
    <source>
        <dbReference type="PROSITE" id="PS50995"/>
    </source>
</evidence>
<dbReference type="AlphaFoldDB" id="A0A4P7GQQ4"/>
<dbReference type="GO" id="GO:0003677">
    <property type="term" value="F:DNA binding"/>
    <property type="evidence" value="ECO:0007669"/>
    <property type="project" value="UniProtKB-KW"/>
</dbReference>
<dbReference type="GO" id="GO:0003700">
    <property type="term" value="F:DNA-binding transcription factor activity"/>
    <property type="evidence" value="ECO:0007669"/>
    <property type="project" value="InterPro"/>
</dbReference>
<accession>A0A4P7GQQ4</accession>
<sequence>MSPDDVEQAMGTSTLQLLRRLLDVAQQSGPAVARRAELSHTELTALEMLTRQAWGPGELARHLGVTSAAASGIVDRLAARGHVERVPHEADRRRTQVVLTESGRRDVLGHLMPMFAALDELDRGLSDAEREVVDRYLAAATEAIRRVL</sequence>
<dbReference type="Pfam" id="PF12802">
    <property type="entry name" value="MarR_2"/>
    <property type="match status" value="1"/>
</dbReference>
<proteinExistence type="predicted"/>
<reference evidence="5 6" key="1">
    <citation type="submission" date="2019-03" db="EMBL/GenBank/DDBJ databases">
        <title>Three New Species of Nocardioides, Nocardioides euryhalodurans sp. nov., Nocardioides seonyuensis sp. nov. and Nocardioides eburneoflavus sp. nov., Iolated from Soil.</title>
        <authorList>
            <person name="Roh S.G."/>
            <person name="Lee C."/>
            <person name="Kim M.-K."/>
            <person name="Kim S.B."/>
        </authorList>
    </citation>
    <scope>NUCLEOTIDE SEQUENCE [LARGE SCALE GENOMIC DNA]</scope>
    <source>
        <strain evidence="5 6">MMS17-SY117</strain>
    </source>
</reference>
<dbReference type="PROSITE" id="PS01117">
    <property type="entry name" value="HTH_MARR_1"/>
    <property type="match status" value="1"/>
</dbReference>
<dbReference type="InterPro" id="IPR023187">
    <property type="entry name" value="Tscrpt_reg_MarR-type_CS"/>
</dbReference>
<evidence type="ECO:0000256" key="2">
    <source>
        <dbReference type="ARBA" id="ARBA00023125"/>
    </source>
</evidence>
<evidence type="ECO:0000256" key="3">
    <source>
        <dbReference type="ARBA" id="ARBA00023163"/>
    </source>
</evidence>
<dbReference type="Gene3D" id="1.10.10.10">
    <property type="entry name" value="Winged helix-like DNA-binding domain superfamily/Winged helix DNA-binding domain"/>
    <property type="match status" value="1"/>
</dbReference>
<dbReference type="Proteomes" id="UP000294894">
    <property type="component" value="Chromosome"/>
</dbReference>
<protein>
    <submittedName>
        <fullName evidence="5">MarR family transcriptional regulator</fullName>
    </submittedName>
</protein>
<gene>
    <name evidence="5" type="ORF">EXE57_13340</name>
</gene>
<dbReference type="OrthoDB" id="162531at2"/>
<name>A0A4P7GQQ4_9ACTN</name>
<dbReference type="InterPro" id="IPR036390">
    <property type="entry name" value="WH_DNA-bd_sf"/>
</dbReference>
<keyword evidence="6" id="KW-1185">Reference proteome</keyword>
<keyword evidence="1" id="KW-0805">Transcription regulation</keyword>
<dbReference type="EMBL" id="CP038267">
    <property type="protein sequence ID" value="QBR94500.1"/>
    <property type="molecule type" value="Genomic_DNA"/>
</dbReference>
<keyword evidence="3" id="KW-0804">Transcription</keyword>
<dbReference type="PANTHER" id="PTHR33164">
    <property type="entry name" value="TRANSCRIPTIONAL REGULATOR, MARR FAMILY"/>
    <property type="match status" value="1"/>
</dbReference>
<keyword evidence="2" id="KW-0238">DNA-binding</keyword>
<feature type="domain" description="HTH marR-type" evidence="4">
    <location>
        <begin position="14"/>
        <end position="142"/>
    </location>
</feature>
<dbReference type="SMART" id="SM00347">
    <property type="entry name" value="HTH_MARR"/>
    <property type="match status" value="1"/>
</dbReference>
<dbReference type="PANTHER" id="PTHR33164:SF43">
    <property type="entry name" value="HTH-TYPE TRANSCRIPTIONAL REPRESSOR YETL"/>
    <property type="match status" value="1"/>
</dbReference>
<dbReference type="InterPro" id="IPR000835">
    <property type="entry name" value="HTH_MarR-typ"/>
</dbReference>
<dbReference type="PRINTS" id="PR00598">
    <property type="entry name" value="HTHMARR"/>
</dbReference>
<dbReference type="GO" id="GO:0006950">
    <property type="term" value="P:response to stress"/>
    <property type="evidence" value="ECO:0007669"/>
    <property type="project" value="TreeGrafter"/>
</dbReference>